<name>A0AAV1RRV4_9ROSI</name>
<dbReference type="Proteomes" id="UP001314170">
    <property type="component" value="Unassembled WGS sequence"/>
</dbReference>
<sequence length="184" mass="20656">MATSNLFLGEEKFPQPTIPTLTRTLRQGLIKEKLGEKIVKDLKMMNSDERKANIPEDDASKQAPRETQTPGCPHKSAQGRPPDMYTFRDITSIIESSYLQVDDEAVQVANYYHQLSMVGCPVCSILLSTSIPKEESDELSNGSILLTQQSNHEPQRNFLTKRNDDTTISCYQDKCKTSKAVNES</sequence>
<evidence type="ECO:0000313" key="3">
    <source>
        <dbReference type="Proteomes" id="UP001314170"/>
    </source>
</evidence>
<protein>
    <submittedName>
        <fullName evidence="2">Uncharacterized protein</fullName>
    </submittedName>
</protein>
<reference evidence="2 3" key="1">
    <citation type="submission" date="2024-01" db="EMBL/GenBank/DDBJ databases">
        <authorList>
            <person name="Waweru B."/>
        </authorList>
    </citation>
    <scope>NUCLEOTIDE SEQUENCE [LARGE SCALE GENOMIC DNA]</scope>
</reference>
<evidence type="ECO:0000256" key="1">
    <source>
        <dbReference type="SAM" id="MobiDB-lite"/>
    </source>
</evidence>
<accession>A0AAV1RRV4</accession>
<dbReference type="AlphaFoldDB" id="A0AAV1RRV4"/>
<dbReference type="EMBL" id="CAWUPB010001158">
    <property type="protein sequence ID" value="CAK7339424.1"/>
    <property type="molecule type" value="Genomic_DNA"/>
</dbReference>
<evidence type="ECO:0000313" key="2">
    <source>
        <dbReference type="EMBL" id="CAK7339424.1"/>
    </source>
</evidence>
<proteinExistence type="predicted"/>
<feature type="region of interest" description="Disordered" evidence="1">
    <location>
        <begin position="45"/>
        <end position="84"/>
    </location>
</feature>
<keyword evidence="3" id="KW-1185">Reference proteome</keyword>
<comment type="caution">
    <text evidence="2">The sequence shown here is derived from an EMBL/GenBank/DDBJ whole genome shotgun (WGS) entry which is preliminary data.</text>
</comment>
<feature type="compositionally biased region" description="Basic and acidic residues" evidence="1">
    <location>
        <begin position="45"/>
        <end position="64"/>
    </location>
</feature>
<organism evidence="2 3">
    <name type="scientific">Dovyalis caffra</name>
    <dbReference type="NCBI Taxonomy" id="77055"/>
    <lineage>
        <taxon>Eukaryota</taxon>
        <taxon>Viridiplantae</taxon>
        <taxon>Streptophyta</taxon>
        <taxon>Embryophyta</taxon>
        <taxon>Tracheophyta</taxon>
        <taxon>Spermatophyta</taxon>
        <taxon>Magnoliopsida</taxon>
        <taxon>eudicotyledons</taxon>
        <taxon>Gunneridae</taxon>
        <taxon>Pentapetalae</taxon>
        <taxon>rosids</taxon>
        <taxon>fabids</taxon>
        <taxon>Malpighiales</taxon>
        <taxon>Salicaceae</taxon>
        <taxon>Flacourtieae</taxon>
        <taxon>Dovyalis</taxon>
    </lineage>
</organism>
<gene>
    <name evidence="2" type="ORF">DCAF_LOCUS14476</name>
</gene>